<gene>
    <name evidence="1" type="ORF">SAMN05216226_101175</name>
</gene>
<dbReference type="Gene3D" id="3.40.30.10">
    <property type="entry name" value="Glutaredoxin"/>
    <property type="match status" value="1"/>
</dbReference>
<sequence>MAVTLTQFTDPFCTWCWGAEPVLRRIQETYGDHVELAFVMGGLVDDFESFADPANGITEPADVAPHWEEATQRHGMPVDASVWYENPPQSSYPACIAYEAAEFQGTAIAHRYLRRLRQAFAAEQRNIGDREVLVELADDVGLDLEQFRAALFGDRARAAFEEDRRYMHEVGARTFPTYRVTTGDDEVQLRGSQPFERLSEVLESAAPGLDRQSPRSLRSFVEEYGPVATREVAEVYQLDDEDARRKLTDLTAAGHLEERARGTGSFWAVTAND</sequence>
<dbReference type="PANTHER" id="PTHR13887">
    <property type="entry name" value="GLUTATHIONE S-TRANSFERASE KAPPA"/>
    <property type="match status" value="1"/>
</dbReference>
<keyword evidence="2" id="KW-1185">Reference proteome</keyword>
<reference evidence="1 2" key="1">
    <citation type="submission" date="2016-10" db="EMBL/GenBank/DDBJ databases">
        <authorList>
            <person name="de Groot N.N."/>
        </authorList>
    </citation>
    <scope>NUCLEOTIDE SEQUENCE [LARGE SCALE GENOMIC DNA]</scope>
    <source>
        <strain evidence="1 2">IBRC-M10015</strain>
    </source>
</reference>
<evidence type="ECO:0000313" key="2">
    <source>
        <dbReference type="Proteomes" id="UP000198856"/>
    </source>
</evidence>
<dbReference type="Pfam" id="PF13743">
    <property type="entry name" value="Thioredoxin_5"/>
    <property type="match status" value="1"/>
</dbReference>
<dbReference type="OrthoDB" id="271962at2157"/>
<dbReference type="RefSeq" id="WP_092698466.1">
    <property type="nucleotide sequence ID" value="NZ_FNFC01000001.1"/>
</dbReference>
<name>A0A1G8RXE5_9EURY</name>
<dbReference type="Proteomes" id="UP000198856">
    <property type="component" value="Unassembled WGS sequence"/>
</dbReference>
<dbReference type="InterPro" id="IPR036249">
    <property type="entry name" value="Thioredoxin-like_sf"/>
</dbReference>
<dbReference type="GO" id="GO:0016853">
    <property type="term" value="F:isomerase activity"/>
    <property type="evidence" value="ECO:0007669"/>
    <property type="project" value="UniProtKB-KW"/>
</dbReference>
<dbReference type="STRING" id="890420.SAMN05216226_101175"/>
<keyword evidence="1" id="KW-0413">Isomerase</keyword>
<dbReference type="AlphaFoldDB" id="A0A1G8RXE5"/>
<accession>A0A1G8RXE5</accession>
<dbReference type="SUPFAM" id="SSF52833">
    <property type="entry name" value="Thioredoxin-like"/>
    <property type="match status" value="1"/>
</dbReference>
<proteinExistence type="predicted"/>
<protein>
    <submittedName>
        <fullName evidence="1">Predicted dithiol-disulfide isomerase, DsbA family</fullName>
    </submittedName>
</protein>
<dbReference type="CDD" id="cd03025">
    <property type="entry name" value="DsbA_FrnE_like"/>
    <property type="match status" value="1"/>
</dbReference>
<dbReference type="EMBL" id="FNFC01000001">
    <property type="protein sequence ID" value="SDJ21628.1"/>
    <property type="molecule type" value="Genomic_DNA"/>
</dbReference>
<evidence type="ECO:0000313" key="1">
    <source>
        <dbReference type="EMBL" id="SDJ21628.1"/>
    </source>
</evidence>
<organism evidence="1 2">
    <name type="scientific">Halovenus aranensis</name>
    <dbReference type="NCBI Taxonomy" id="890420"/>
    <lineage>
        <taxon>Archaea</taxon>
        <taxon>Methanobacteriati</taxon>
        <taxon>Methanobacteriota</taxon>
        <taxon>Stenosarchaea group</taxon>
        <taxon>Halobacteria</taxon>
        <taxon>Halobacteriales</taxon>
        <taxon>Haloarculaceae</taxon>
        <taxon>Halovenus</taxon>
    </lineage>
</organism>